<protein>
    <submittedName>
        <fullName evidence="2">Uncharacterized protein</fullName>
    </submittedName>
</protein>
<organism evidence="2 3">
    <name type="scientific">Xenoophorus captivus</name>
    <dbReference type="NCBI Taxonomy" id="1517983"/>
    <lineage>
        <taxon>Eukaryota</taxon>
        <taxon>Metazoa</taxon>
        <taxon>Chordata</taxon>
        <taxon>Craniata</taxon>
        <taxon>Vertebrata</taxon>
        <taxon>Euteleostomi</taxon>
        <taxon>Actinopterygii</taxon>
        <taxon>Neopterygii</taxon>
        <taxon>Teleostei</taxon>
        <taxon>Neoteleostei</taxon>
        <taxon>Acanthomorphata</taxon>
        <taxon>Ovalentaria</taxon>
        <taxon>Atherinomorphae</taxon>
        <taxon>Cyprinodontiformes</taxon>
        <taxon>Goodeidae</taxon>
        <taxon>Xenoophorus</taxon>
    </lineage>
</organism>
<proteinExistence type="predicted"/>
<gene>
    <name evidence="2" type="ORF">XENOCAPTIV_022758</name>
</gene>
<evidence type="ECO:0000256" key="1">
    <source>
        <dbReference type="SAM" id="MobiDB-lite"/>
    </source>
</evidence>
<reference evidence="2 3" key="1">
    <citation type="submission" date="2021-06" db="EMBL/GenBank/DDBJ databases">
        <authorList>
            <person name="Palmer J.M."/>
        </authorList>
    </citation>
    <scope>NUCLEOTIDE SEQUENCE [LARGE SCALE GENOMIC DNA]</scope>
    <source>
        <strain evidence="2 3">XC_2019</strain>
        <tissue evidence="2">Muscle</tissue>
    </source>
</reference>
<dbReference type="Proteomes" id="UP001434883">
    <property type="component" value="Unassembled WGS sequence"/>
</dbReference>
<keyword evidence="3" id="KW-1185">Reference proteome</keyword>
<dbReference type="EMBL" id="JAHRIN010042520">
    <property type="protein sequence ID" value="MEQ2206091.1"/>
    <property type="molecule type" value="Genomic_DNA"/>
</dbReference>
<evidence type="ECO:0000313" key="2">
    <source>
        <dbReference type="EMBL" id="MEQ2206091.1"/>
    </source>
</evidence>
<accession>A0ABV0REG8</accession>
<comment type="caution">
    <text evidence="2">The sequence shown here is derived from an EMBL/GenBank/DDBJ whole genome shotgun (WGS) entry which is preliminary data.</text>
</comment>
<sequence>APLSQQQFGQQGNPGQYGGMMMNGAMPASGGGGHMGQMGGQMGMNPMVMGRMPMGPDQVCAESGSLSN</sequence>
<feature type="region of interest" description="Disordered" evidence="1">
    <location>
        <begin position="1"/>
        <end position="68"/>
    </location>
</feature>
<name>A0ABV0REG8_9TELE</name>
<feature type="compositionally biased region" description="Gly residues" evidence="1">
    <location>
        <begin position="29"/>
        <end position="42"/>
    </location>
</feature>
<feature type="non-terminal residue" evidence="2">
    <location>
        <position position="1"/>
    </location>
</feature>
<evidence type="ECO:0000313" key="3">
    <source>
        <dbReference type="Proteomes" id="UP001434883"/>
    </source>
</evidence>
<feature type="compositionally biased region" description="Low complexity" evidence="1">
    <location>
        <begin position="1"/>
        <end position="28"/>
    </location>
</feature>